<keyword evidence="1" id="KW-1133">Transmembrane helix</keyword>
<dbReference type="AlphaFoldDB" id="A0A2A2F5C1"/>
<sequence>MINPIATTPLFVPMVFLIPATLFGLAAMLGACAKSLKANAFVFVIAFIPGLIIAYFAMPTLAWGFAGILFYLLLPLFVFRYTLRGRKSRIRIRSRSKVLDLVPVAALIAVVGVMFVTTHGIFNSHKWRNLLEVTEQKEFDPSDVLLDQTEARTVDQALASRSANELLGNTMGMGSRYDISPMRIQKYDDGLYWVAPFAHKSIWRWLSDATIPGYVTVSASSYSDSRMVTDDRSEINVGMQGFYAGDYLPRYLYRNGYSTVGLSGYTLELDPAGKPHWVVSIVAPQIGFGGYAVQGVVVVDARSREISEYDVDEVPGWIDRIQPYEVVQTQIAGWGQYVDGWLNKAFIGESIVEPTPGSLLVYTRDGDAAWYTGARSQNDSGQGTMGFFLTDSRTGETTFYRRSGITEQAAQSTLEGLVQEYDYTATLPIPYNVQGVSTFISILKDESGNPQQIGMVAYDDRSVAAVGKTVEGAMRGYTEQLNEADQDINLEEGAEPMEISGVLARVGFQHSGDTATMHFTLSEADREAALDRVFSVTGDGGVAPTLSEAGDRVVFTVRQLERRQVTARDFRNRSLDIEGSQGGGRDQRK</sequence>
<dbReference type="Proteomes" id="UP000218896">
    <property type="component" value="Unassembled WGS sequence"/>
</dbReference>
<keyword evidence="3" id="KW-1185">Reference proteome</keyword>
<evidence type="ECO:0000313" key="3">
    <source>
        <dbReference type="Proteomes" id="UP000218896"/>
    </source>
</evidence>
<feature type="transmembrane region" description="Helical" evidence="1">
    <location>
        <begin position="104"/>
        <end position="122"/>
    </location>
</feature>
<reference evidence="2 3" key="1">
    <citation type="submission" date="2017-08" db="EMBL/GenBank/DDBJ databases">
        <title>Halovibrio sewagensis sp. nov., isolated from wastewater of high salinity.</title>
        <authorList>
            <person name="Dong X."/>
            <person name="Zhang G."/>
        </authorList>
    </citation>
    <scope>NUCLEOTIDE SEQUENCE [LARGE SCALE GENOMIC DNA]</scope>
    <source>
        <strain evidence="2 3">YL5-2</strain>
    </source>
</reference>
<feature type="transmembrane region" description="Helical" evidence="1">
    <location>
        <begin position="63"/>
        <end position="83"/>
    </location>
</feature>
<comment type="caution">
    <text evidence="2">The sequence shown here is derived from an EMBL/GenBank/DDBJ whole genome shotgun (WGS) entry which is preliminary data.</text>
</comment>
<feature type="transmembrane region" description="Helical" evidence="1">
    <location>
        <begin position="40"/>
        <end position="57"/>
    </location>
</feature>
<feature type="transmembrane region" description="Helical" evidence="1">
    <location>
        <begin position="12"/>
        <end position="33"/>
    </location>
</feature>
<dbReference type="OrthoDB" id="3169575at2"/>
<dbReference type="EMBL" id="NSKD01000005">
    <property type="protein sequence ID" value="PAU79829.1"/>
    <property type="molecule type" value="Genomic_DNA"/>
</dbReference>
<evidence type="ECO:0000313" key="2">
    <source>
        <dbReference type="EMBL" id="PAU79829.1"/>
    </source>
</evidence>
<proteinExistence type="predicted"/>
<keyword evidence="1" id="KW-0812">Transmembrane</keyword>
<evidence type="ECO:0000256" key="1">
    <source>
        <dbReference type="SAM" id="Phobius"/>
    </source>
</evidence>
<keyword evidence="1" id="KW-0472">Membrane</keyword>
<name>A0A2A2F5C1_9GAMM</name>
<protein>
    <submittedName>
        <fullName evidence="2">Uncharacterized protein</fullName>
    </submittedName>
</protein>
<gene>
    <name evidence="2" type="ORF">CK501_11550</name>
</gene>
<dbReference type="RefSeq" id="WP_095617899.1">
    <property type="nucleotide sequence ID" value="NZ_NSKD01000005.1"/>
</dbReference>
<organism evidence="2 3">
    <name type="scientific">Halovibrio salipaludis</name>
    <dbReference type="NCBI Taxonomy" id="2032626"/>
    <lineage>
        <taxon>Bacteria</taxon>
        <taxon>Pseudomonadati</taxon>
        <taxon>Pseudomonadota</taxon>
        <taxon>Gammaproteobacteria</taxon>
        <taxon>Oceanospirillales</taxon>
        <taxon>Halomonadaceae</taxon>
        <taxon>Halovibrio</taxon>
    </lineage>
</organism>
<accession>A0A2A2F5C1</accession>